<keyword evidence="1" id="KW-0812">Transmembrane</keyword>
<proteinExistence type="predicted"/>
<keyword evidence="1" id="KW-0472">Membrane</keyword>
<evidence type="ECO:0000313" key="3">
    <source>
        <dbReference type="Proteomes" id="UP000005707"/>
    </source>
</evidence>
<keyword evidence="3" id="KW-1185">Reference proteome</keyword>
<dbReference type="Proteomes" id="UP000005707">
    <property type="component" value="Unassembled WGS sequence"/>
</dbReference>
<accession>U2EER6</accession>
<evidence type="ECO:0000256" key="1">
    <source>
        <dbReference type="SAM" id="Phobius"/>
    </source>
</evidence>
<comment type="caution">
    <text evidence="2">The sequence shown here is derived from an EMBL/GenBank/DDBJ whole genome shotgun (WGS) entry which is preliminary data.</text>
</comment>
<dbReference type="STRING" id="1033810.HLPCO_000104"/>
<organism evidence="2 3">
    <name type="scientific">Haloplasma contractile SSD-17B</name>
    <dbReference type="NCBI Taxonomy" id="1033810"/>
    <lineage>
        <taxon>Bacteria</taxon>
        <taxon>Bacillati</taxon>
        <taxon>Mycoplasmatota</taxon>
        <taxon>Mollicutes</taxon>
        <taxon>Haloplasmatales</taxon>
        <taxon>Haloplasmataceae</taxon>
        <taxon>Haloplasma</taxon>
    </lineage>
</organism>
<dbReference type="RefSeq" id="WP_021030948.1">
    <property type="nucleotide sequence ID" value="NZ_AFNU02000001.1"/>
</dbReference>
<dbReference type="AlphaFoldDB" id="U2EER6"/>
<dbReference type="InParanoid" id="U2EER6"/>
<evidence type="ECO:0000313" key="2">
    <source>
        <dbReference type="EMBL" id="ERJ13453.1"/>
    </source>
</evidence>
<keyword evidence="1" id="KW-1133">Transmembrane helix</keyword>
<protein>
    <submittedName>
        <fullName evidence="2">Uncharacterized protein</fullName>
    </submittedName>
</protein>
<sequence length="132" mass="15403">MNEYNDSLETKQNKNPIDNRQLNLRLFIAGLIYFVIFILPNIIFSLILPESTTPTEEPTQSEILFGTALNFAIYAFIGGIFIILLYKYYWSEIKAFFKKPGFNILMAGGGMVCRTYIHDYIRNNYDLCFRNM</sequence>
<reference evidence="2 3" key="1">
    <citation type="journal article" date="2011" name="J. Bacteriol.">
        <title>Genome sequence of Haloplasma contractile, an unusual contractile bacterium from a deep-sea anoxic brine lake.</title>
        <authorList>
            <person name="Antunes A."/>
            <person name="Alam I."/>
            <person name="El Dorry H."/>
            <person name="Siam R."/>
            <person name="Robertson A."/>
            <person name="Bajic V.B."/>
            <person name="Stingl U."/>
        </authorList>
    </citation>
    <scope>NUCLEOTIDE SEQUENCE [LARGE SCALE GENOMIC DNA]</scope>
    <source>
        <strain evidence="2 3">SSD-17B</strain>
    </source>
</reference>
<gene>
    <name evidence="2" type="ORF">HLPCO_000104</name>
</gene>
<reference evidence="2 3" key="2">
    <citation type="journal article" date="2013" name="PLoS ONE">
        <title>INDIGO - INtegrated Data Warehouse of MIcrobial GenOmes with Examples from the Red Sea Extremophiles.</title>
        <authorList>
            <person name="Alam I."/>
            <person name="Antunes A."/>
            <person name="Kamau A.A."/>
            <person name="Ba Alawi W."/>
            <person name="Kalkatawi M."/>
            <person name="Stingl U."/>
            <person name="Bajic V.B."/>
        </authorList>
    </citation>
    <scope>NUCLEOTIDE SEQUENCE [LARGE SCALE GENOMIC DNA]</scope>
    <source>
        <strain evidence="2 3">SSD-17B</strain>
    </source>
</reference>
<feature type="transmembrane region" description="Helical" evidence="1">
    <location>
        <begin position="68"/>
        <end position="89"/>
    </location>
</feature>
<name>U2EER6_9MOLU</name>
<dbReference type="EMBL" id="AFNU02000001">
    <property type="protein sequence ID" value="ERJ13453.1"/>
    <property type="molecule type" value="Genomic_DNA"/>
</dbReference>
<feature type="transmembrane region" description="Helical" evidence="1">
    <location>
        <begin position="24"/>
        <end position="48"/>
    </location>
</feature>